<evidence type="ECO:0000313" key="2">
    <source>
        <dbReference type="Proteomes" id="UP000054742"/>
    </source>
</evidence>
<sequence length="153" mass="17195">MAELIKPLLTGKPFESTTHRINTFFQPIQKTRTKESDFIAFVATPVLDYFVLDAVFALDASIRILNATASLLKAAYLWSLNQQRTENFIDPETEKELDDVITNLVYIWSALSAQVLNILFSTVSLISRPIASIVEAAGCFAEEQSEFRPNFSN</sequence>
<dbReference type="STRING" id="29422.Lbru_2686"/>
<organism evidence="1 2">
    <name type="scientific">Legionella brunensis</name>
    <dbReference type="NCBI Taxonomy" id="29422"/>
    <lineage>
        <taxon>Bacteria</taxon>
        <taxon>Pseudomonadati</taxon>
        <taxon>Pseudomonadota</taxon>
        <taxon>Gammaproteobacteria</taxon>
        <taxon>Legionellales</taxon>
        <taxon>Legionellaceae</taxon>
        <taxon>Legionella</taxon>
    </lineage>
</organism>
<proteinExistence type="predicted"/>
<name>A0A0W0S4T9_9GAMM</name>
<evidence type="ECO:0000313" key="1">
    <source>
        <dbReference type="EMBL" id="KTC78394.1"/>
    </source>
</evidence>
<dbReference type="RefSeq" id="WP_058442648.1">
    <property type="nucleotide sequence ID" value="NZ_CAAAHU010000004.1"/>
</dbReference>
<gene>
    <name evidence="1" type="ORF">Lbru_2686</name>
</gene>
<dbReference type="Proteomes" id="UP000054742">
    <property type="component" value="Unassembled WGS sequence"/>
</dbReference>
<keyword evidence="2" id="KW-1185">Reference proteome</keyword>
<dbReference type="OrthoDB" id="5637144at2"/>
<accession>A0A0W0S4T9</accession>
<comment type="caution">
    <text evidence="1">The sequence shown here is derived from an EMBL/GenBank/DDBJ whole genome shotgun (WGS) entry which is preliminary data.</text>
</comment>
<dbReference type="EMBL" id="LNXV01000033">
    <property type="protein sequence ID" value="KTC78394.1"/>
    <property type="molecule type" value="Genomic_DNA"/>
</dbReference>
<dbReference type="AlphaFoldDB" id="A0A0W0S4T9"/>
<dbReference type="PATRIC" id="fig|29422.6.peg.2852"/>
<protein>
    <submittedName>
        <fullName evidence="1">Uncharacterized protein</fullName>
    </submittedName>
</protein>
<reference evidence="1 2" key="1">
    <citation type="submission" date="2015-11" db="EMBL/GenBank/DDBJ databases">
        <title>Genomic analysis of 38 Legionella species identifies large and diverse effector repertoires.</title>
        <authorList>
            <person name="Burstein D."/>
            <person name="Amaro F."/>
            <person name="Zusman T."/>
            <person name="Lifshitz Z."/>
            <person name="Cohen O."/>
            <person name="Gilbert J.A."/>
            <person name="Pupko T."/>
            <person name="Shuman H.A."/>
            <person name="Segal G."/>
        </authorList>
    </citation>
    <scope>NUCLEOTIDE SEQUENCE [LARGE SCALE GENOMIC DNA]</scope>
    <source>
        <strain evidence="1 2">ATCC 43878</strain>
    </source>
</reference>